<keyword evidence="4" id="KW-1185">Reference proteome</keyword>
<organism evidence="3 4">
    <name type="scientific">Brachionus plicatilis</name>
    <name type="common">Marine rotifer</name>
    <name type="synonym">Brachionus muelleri</name>
    <dbReference type="NCBI Taxonomy" id="10195"/>
    <lineage>
        <taxon>Eukaryota</taxon>
        <taxon>Metazoa</taxon>
        <taxon>Spiralia</taxon>
        <taxon>Gnathifera</taxon>
        <taxon>Rotifera</taxon>
        <taxon>Eurotatoria</taxon>
        <taxon>Monogononta</taxon>
        <taxon>Pseudotrocha</taxon>
        <taxon>Ploima</taxon>
        <taxon>Brachionidae</taxon>
        <taxon>Brachionus</taxon>
    </lineage>
</organism>
<feature type="region of interest" description="Disordered" evidence="2">
    <location>
        <begin position="1"/>
        <end position="22"/>
    </location>
</feature>
<dbReference type="EMBL" id="REGN01010432">
    <property type="protein sequence ID" value="RMZ99059.1"/>
    <property type="molecule type" value="Genomic_DNA"/>
</dbReference>
<protein>
    <submittedName>
        <fullName evidence="3">Uncharacterized protein</fullName>
    </submittedName>
</protein>
<sequence length="209" mass="23606">MQKYKSSRSGKTSQKFESGSLSQKSLNNIDESWKVIGNLKSGMRDLEEKLNKYSDNIKLLSSISNSSFNTTAHSINVSAEPMNKIFTSTSFNSALRPSGYSKSPSKYTIAEKPILENSYFSSTIQACDPGLGYFSPYQNDFENFSKYECDEPYEYSPDVKCLNDFSTDFNGSFLNFRSNRCQDLIKSPKTTKVDVYVPSGIYSHLKVFD</sequence>
<evidence type="ECO:0000313" key="3">
    <source>
        <dbReference type="EMBL" id="RMZ99059.1"/>
    </source>
</evidence>
<feature type="compositionally biased region" description="Polar residues" evidence="2">
    <location>
        <begin position="9"/>
        <end position="22"/>
    </location>
</feature>
<evidence type="ECO:0000313" key="4">
    <source>
        <dbReference type="Proteomes" id="UP000276133"/>
    </source>
</evidence>
<proteinExistence type="predicted"/>
<gene>
    <name evidence="3" type="ORF">BpHYR1_017990</name>
</gene>
<comment type="caution">
    <text evidence="3">The sequence shown here is derived from an EMBL/GenBank/DDBJ whole genome shotgun (WGS) entry which is preliminary data.</text>
</comment>
<accession>A0A3M7PJ22</accession>
<evidence type="ECO:0000256" key="1">
    <source>
        <dbReference type="SAM" id="Coils"/>
    </source>
</evidence>
<keyword evidence="1" id="KW-0175">Coiled coil</keyword>
<name>A0A3M7PJ22_BRAPC</name>
<reference evidence="3 4" key="1">
    <citation type="journal article" date="2018" name="Sci. Rep.">
        <title>Genomic signatures of local adaptation to the degree of environmental predictability in rotifers.</title>
        <authorList>
            <person name="Franch-Gras L."/>
            <person name="Hahn C."/>
            <person name="Garcia-Roger E.M."/>
            <person name="Carmona M.J."/>
            <person name="Serra M."/>
            <person name="Gomez A."/>
        </authorList>
    </citation>
    <scope>NUCLEOTIDE SEQUENCE [LARGE SCALE GENOMIC DNA]</scope>
    <source>
        <strain evidence="3">HYR1</strain>
    </source>
</reference>
<evidence type="ECO:0000256" key="2">
    <source>
        <dbReference type="SAM" id="MobiDB-lite"/>
    </source>
</evidence>
<dbReference type="Proteomes" id="UP000276133">
    <property type="component" value="Unassembled WGS sequence"/>
</dbReference>
<dbReference type="AlphaFoldDB" id="A0A3M7PJ22"/>
<feature type="coiled-coil region" evidence="1">
    <location>
        <begin position="36"/>
        <end position="63"/>
    </location>
</feature>